<dbReference type="InterPro" id="IPR001083">
    <property type="entry name" value="Cu_fist_DNA-bd_dom"/>
</dbReference>
<dbReference type="GO" id="GO:0000981">
    <property type="term" value="F:DNA-binding transcription factor activity, RNA polymerase II-specific"/>
    <property type="evidence" value="ECO:0007669"/>
    <property type="project" value="TreeGrafter"/>
</dbReference>
<accession>A0A0F7ZYW5</accession>
<dbReference type="GO" id="GO:0045944">
    <property type="term" value="P:positive regulation of transcription by RNA polymerase II"/>
    <property type="evidence" value="ECO:0007669"/>
    <property type="project" value="TreeGrafter"/>
</dbReference>
<dbReference type="SUPFAM" id="SSF57879">
    <property type="entry name" value="Zinc domain conserved in yeast copper-regulated transcription factors"/>
    <property type="match status" value="1"/>
</dbReference>
<proteinExistence type="predicted"/>
<keyword evidence="4" id="KW-0186">Copper</keyword>
<evidence type="ECO:0000256" key="2">
    <source>
        <dbReference type="ARBA" id="ARBA00022723"/>
    </source>
</evidence>
<feature type="region of interest" description="Disordered" evidence="8">
    <location>
        <begin position="97"/>
        <end position="126"/>
    </location>
</feature>
<dbReference type="AlphaFoldDB" id="A0A0F7ZYW5"/>
<reference evidence="10 11" key="1">
    <citation type="journal article" date="2014" name="Genome Biol. Evol.">
        <title>Comparative genomics and transcriptomics analyses reveal divergent lifestyle features of nematode endoparasitic fungus Hirsutella minnesotensis.</title>
        <authorList>
            <person name="Lai Y."/>
            <person name="Liu K."/>
            <person name="Zhang X."/>
            <person name="Zhang X."/>
            <person name="Li K."/>
            <person name="Wang N."/>
            <person name="Shu C."/>
            <person name="Wu Y."/>
            <person name="Wang C."/>
            <person name="Bushley K.E."/>
            <person name="Xiang M."/>
            <person name="Liu X."/>
        </authorList>
    </citation>
    <scope>NUCLEOTIDE SEQUENCE [LARGE SCALE GENOMIC DNA]</scope>
    <source>
        <strain evidence="10 11">3608</strain>
    </source>
</reference>
<dbReference type="Proteomes" id="UP000054481">
    <property type="component" value="Unassembled WGS sequence"/>
</dbReference>
<dbReference type="Gene3D" id="3.90.430.10">
    <property type="entry name" value="Copper fist DNA-binding domain"/>
    <property type="match status" value="1"/>
</dbReference>
<dbReference type="EMBL" id="KQ030537">
    <property type="protein sequence ID" value="KJZ73182.1"/>
    <property type="molecule type" value="Genomic_DNA"/>
</dbReference>
<evidence type="ECO:0000256" key="8">
    <source>
        <dbReference type="SAM" id="MobiDB-lite"/>
    </source>
</evidence>
<dbReference type="InterPro" id="IPR036395">
    <property type="entry name" value="Cu_fist_DNA-bd_dom_sf"/>
</dbReference>
<name>A0A0F7ZYW5_9HYPO</name>
<evidence type="ECO:0000256" key="5">
    <source>
        <dbReference type="ARBA" id="ARBA00023015"/>
    </source>
</evidence>
<organism evidence="10 11">
    <name type="scientific">Hirsutella minnesotensis 3608</name>
    <dbReference type="NCBI Taxonomy" id="1043627"/>
    <lineage>
        <taxon>Eukaryota</taxon>
        <taxon>Fungi</taxon>
        <taxon>Dikarya</taxon>
        <taxon>Ascomycota</taxon>
        <taxon>Pezizomycotina</taxon>
        <taxon>Sordariomycetes</taxon>
        <taxon>Hypocreomycetidae</taxon>
        <taxon>Hypocreales</taxon>
        <taxon>Ophiocordycipitaceae</taxon>
        <taxon>Hirsutella</taxon>
    </lineage>
</organism>
<feature type="domain" description="Copper-fist" evidence="9">
    <location>
        <begin position="1"/>
        <end position="39"/>
    </location>
</feature>
<dbReference type="OrthoDB" id="5600085at2759"/>
<keyword evidence="3" id="KW-0862">Zinc</keyword>
<keyword evidence="2" id="KW-0479">Metal-binding</keyword>
<dbReference type="SMART" id="SM01090">
    <property type="entry name" value="Copper-fist"/>
    <property type="match status" value="1"/>
</dbReference>
<keyword evidence="6" id="KW-0804">Transcription</keyword>
<feature type="region of interest" description="Disordered" evidence="8">
    <location>
        <begin position="166"/>
        <end position="204"/>
    </location>
</feature>
<dbReference type="InterPro" id="IPR051763">
    <property type="entry name" value="Copper_Homeo_Regul"/>
</dbReference>
<comment type="subcellular location">
    <subcellularLocation>
        <location evidence="1">Nucleus</location>
    </subcellularLocation>
</comment>
<dbReference type="PROSITE" id="PS50073">
    <property type="entry name" value="COPPER_FIST_2"/>
    <property type="match status" value="1"/>
</dbReference>
<dbReference type="GO" id="GO:0006879">
    <property type="term" value="P:intracellular iron ion homeostasis"/>
    <property type="evidence" value="ECO:0007669"/>
    <property type="project" value="TreeGrafter"/>
</dbReference>
<evidence type="ECO:0000256" key="7">
    <source>
        <dbReference type="ARBA" id="ARBA00023242"/>
    </source>
</evidence>
<feature type="compositionally biased region" description="Basic and acidic residues" evidence="8">
    <location>
        <begin position="184"/>
        <end position="193"/>
    </location>
</feature>
<dbReference type="FunFam" id="3.90.430.10:FF:000001">
    <property type="entry name" value="Copper fist DNA-binding protein"/>
    <property type="match status" value="1"/>
</dbReference>
<dbReference type="PANTHER" id="PTHR28088">
    <property type="entry name" value="TRANSCRIPTIONAL ACTIVATOR HAA1-RELATED"/>
    <property type="match status" value="1"/>
</dbReference>
<keyword evidence="11" id="KW-1185">Reference proteome</keyword>
<dbReference type="Pfam" id="PF00649">
    <property type="entry name" value="Copper-fist"/>
    <property type="match status" value="1"/>
</dbReference>
<evidence type="ECO:0000256" key="1">
    <source>
        <dbReference type="ARBA" id="ARBA00004123"/>
    </source>
</evidence>
<dbReference type="PANTHER" id="PTHR28088:SF5">
    <property type="entry name" value="TRANSCRIPTIONAL ACTIVATOR HAA1-RELATED"/>
    <property type="match status" value="1"/>
</dbReference>
<dbReference type="SMART" id="SM00412">
    <property type="entry name" value="Cu_FIST"/>
    <property type="match status" value="1"/>
</dbReference>
<keyword evidence="5" id="KW-0805">Transcription regulation</keyword>
<dbReference type="PRINTS" id="PR00617">
    <property type="entry name" value="COPPERFIST"/>
</dbReference>
<sequence>MLIDGEKYACEACVRGHRVSNCQHSDRPLQHINKKGRPVSQCQHCRTMRKSRSAHIKCDCGEKTSKCAHLQQPVEGHKETCCCNHGGRCTCCHKKEPSLDTVPESDSDRETPSLAAAARPKVAARRRRANTVHSDGVMSFDQNGHHKPTAKHNRAAQNLGASSEALFFPPTADGRPVGRSRAATSHEQRRVKSETASPMMTGTGFPQLGGALPPLDLSRIEYPSSYVGNGTFEMFGSGLISESDGPMYSAGLSTASVDWSHYDLGDAKGDFAPSSYSQAGAHSFNGIFDFGSGSEQLPRLANTTSTSGDVSEVEDLMGNGDADYDGFGTRSTGFLRQGNLVAGSTDLSGIDYDSFYQKNAESTGLSMGPVSMVEDDPAFWMPNYNEGIAAMDESPDPLGTSTLGNFWEM</sequence>
<dbReference type="GO" id="GO:0005507">
    <property type="term" value="F:copper ion binding"/>
    <property type="evidence" value="ECO:0007669"/>
    <property type="project" value="InterPro"/>
</dbReference>
<gene>
    <name evidence="10" type="ORF">HIM_07379</name>
</gene>
<evidence type="ECO:0000256" key="6">
    <source>
        <dbReference type="ARBA" id="ARBA00023163"/>
    </source>
</evidence>
<evidence type="ECO:0000313" key="11">
    <source>
        <dbReference type="Proteomes" id="UP000054481"/>
    </source>
</evidence>
<dbReference type="GO" id="GO:0000978">
    <property type="term" value="F:RNA polymerase II cis-regulatory region sequence-specific DNA binding"/>
    <property type="evidence" value="ECO:0007669"/>
    <property type="project" value="TreeGrafter"/>
</dbReference>
<evidence type="ECO:0000256" key="3">
    <source>
        <dbReference type="ARBA" id="ARBA00022833"/>
    </source>
</evidence>
<evidence type="ECO:0000256" key="4">
    <source>
        <dbReference type="ARBA" id="ARBA00023008"/>
    </source>
</evidence>
<dbReference type="GO" id="GO:0005634">
    <property type="term" value="C:nucleus"/>
    <property type="evidence" value="ECO:0007669"/>
    <property type="project" value="UniProtKB-SubCell"/>
</dbReference>
<keyword evidence="7" id="KW-0539">Nucleus</keyword>
<dbReference type="GO" id="GO:0006878">
    <property type="term" value="P:intracellular copper ion homeostasis"/>
    <property type="evidence" value="ECO:0007669"/>
    <property type="project" value="TreeGrafter"/>
</dbReference>
<evidence type="ECO:0000313" key="10">
    <source>
        <dbReference type="EMBL" id="KJZ73182.1"/>
    </source>
</evidence>
<evidence type="ECO:0000259" key="9">
    <source>
        <dbReference type="PROSITE" id="PS50073"/>
    </source>
</evidence>
<protein>
    <recommendedName>
        <fullName evidence="9">Copper-fist domain-containing protein</fullName>
    </recommendedName>
</protein>